<proteinExistence type="predicted"/>
<dbReference type="CDD" id="cd04301">
    <property type="entry name" value="NAT_SF"/>
    <property type="match status" value="1"/>
</dbReference>
<dbReference type="AlphaFoldDB" id="A0A0J1LHH5"/>
<dbReference type="PATRIC" id="fig|1397.4.peg.447"/>
<comment type="caution">
    <text evidence="2">The sequence shown here is derived from an EMBL/GenBank/DDBJ whole genome shotgun (WGS) entry which is preliminary data.</text>
</comment>
<dbReference type="Proteomes" id="UP000036045">
    <property type="component" value="Unassembled WGS sequence"/>
</dbReference>
<evidence type="ECO:0000259" key="1">
    <source>
        <dbReference type="PROSITE" id="PS51186"/>
    </source>
</evidence>
<accession>A0A0J1LHH5</accession>
<dbReference type="GO" id="GO:0016747">
    <property type="term" value="F:acyltransferase activity, transferring groups other than amino-acyl groups"/>
    <property type="evidence" value="ECO:0007669"/>
    <property type="project" value="InterPro"/>
</dbReference>
<reference evidence="2 3" key="1">
    <citation type="submission" date="2015-05" db="EMBL/GenBank/DDBJ databases">
        <title>Whole genome sequence and identification of bacterial endophytes from Costus igneus.</title>
        <authorList>
            <person name="Lee Y.P."/>
            <person name="Gan H.M."/>
            <person name="Eng W."/>
            <person name="Wheatley M.S."/>
            <person name="Caraballo A."/>
            <person name="Polter S."/>
            <person name="Savka M.A."/>
            <person name="Hudson A.O."/>
        </authorList>
    </citation>
    <scope>NUCLEOTIDE SEQUENCE [LARGE SCALE GENOMIC DNA]</scope>
    <source>
        <strain evidence="2 3">RIT379</strain>
    </source>
</reference>
<dbReference type="SUPFAM" id="SSF55729">
    <property type="entry name" value="Acyl-CoA N-acyltransferases (Nat)"/>
    <property type="match status" value="1"/>
</dbReference>
<evidence type="ECO:0000313" key="2">
    <source>
        <dbReference type="EMBL" id="KLV28530.1"/>
    </source>
</evidence>
<evidence type="ECO:0000313" key="3">
    <source>
        <dbReference type="Proteomes" id="UP000036045"/>
    </source>
</evidence>
<dbReference type="Pfam" id="PF00583">
    <property type="entry name" value="Acetyltransf_1"/>
    <property type="match status" value="1"/>
</dbReference>
<sequence>MYETRWATYNELSIVAECWYQMACEMGEIDSIPKPSLQRLEEVKNLFRKEFKLGNLMFQVALDSDEKIVACAGGLIRTEYAFPLAEEQSLFGWIIAVYTVENHRKNGLASQLVEEICLWLKQKGAKRARLWSSSSGRSVYEQLGFHNMMDLAKPLS</sequence>
<protein>
    <submittedName>
        <fullName evidence="2">GCN5 family acetyltransferase</fullName>
    </submittedName>
</protein>
<dbReference type="InterPro" id="IPR016181">
    <property type="entry name" value="Acyl_CoA_acyltransferase"/>
</dbReference>
<keyword evidence="2" id="KW-0808">Transferase</keyword>
<organism evidence="2 3">
    <name type="scientific">Niallia circulans</name>
    <name type="common">Bacillus circulans</name>
    <dbReference type="NCBI Taxonomy" id="1397"/>
    <lineage>
        <taxon>Bacteria</taxon>
        <taxon>Bacillati</taxon>
        <taxon>Bacillota</taxon>
        <taxon>Bacilli</taxon>
        <taxon>Bacillales</taxon>
        <taxon>Bacillaceae</taxon>
        <taxon>Niallia</taxon>
    </lineage>
</organism>
<dbReference type="PROSITE" id="PS51186">
    <property type="entry name" value="GNAT"/>
    <property type="match status" value="1"/>
</dbReference>
<dbReference type="RefSeq" id="WP_047940225.1">
    <property type="nucleotide sequence ID" value="NZ_JARTLH010000007.1"/>
</dbReference>
<dbReference type="Gene3D" id="3.40.630.30">
    <property type="match status" value="1"/>
</dbReference>
<dbReference type="OrthoDB" id="119498at2"/>
<dbReference type="InterPro" id="IPR000182">
    <property type="entry name" value="GNAT_dom"/>
</dbReference>
<feature type="domain" description="N-acetyltransferase" evidence="1">
    <location>
        <begin position="7"/>
        <end position="156"/>
    </location>
</feature>
<gene>
    <name evidence="2" type="ORF">ABW02_02000</name>
</gene>
<keyword evidence="3" id="KW-1185">Reference proteome</keyword>
<dbReference type="EMBL" id="LDPH01000001">
    <property type="protein sequence ID" value="KLV28530.1"/>
    <property type="molecule type" value="Genomic_DNA"/>
</dbReference>
<name>A0A0J1LHH5_NIACI</name>